<keyword evidence="6" id="KW-0547">Nucleotide-binding</keyword>
<evidence type="ECO:0000259" key="5">
    <source>
        <dbReference type="PROSITE" id="PS50893"/>
    </source>
</evidence>
<reference evidence="6 7" key="1">
    <citation type="submission" date="2021-06" db="EMBL/GenBank/DDBJ databases">
        <authorList>
            <person name="Sun Q."/>
            <person name="Li D."/>
        </authorList>
    </citation>
    <scope>NUCLEOTIDE SEQUENCE [LARGE SCALE GENOMIC DNA]</scope>
    <source>
        <strain evidence="6 7">MSJ-1</strain>
    </source>
</reference>
<comment type="caution">
    <text evidence="6">The sequence shown here is derived from an EMBL/GenBank/DDBJ whole genome shotgun (WGS) entry which is preliminary data.</text>
</comment>
<dbReference type="PANTHER" id="PTHR42788:SF7">
    <property type="entry name" value="NITRATE ABC TRANSPORTER ATP-BINDING PROTEIN"/>
    <property type="match status" value="1"/>
</dbReference>
<dbReference type="InterPro" id="IPR050166">
    <property type="entry name" value="ABC_transporter_ATP-bind"/>
</dbReference>
<dbReference type="SMART" id="SM00382">
    <property type="entry name" value="AAA"/>
    <property type="match status" value="1"/>
</dbReference>
<dbReference type="GO" id="GO:0005524">
    <property type="term" value="F:ATP binding"/>
    <property type="evidence" value="ECO:0007669"/>
    <property type="project" value="UniProtKB-KW"/>
</dbReference>
<accession>A0ABS6FDH1</accession>
<protein>
    <submittedName>
        <fullName evidence="6">ATP-binding cassette domain-containing protein</fullName>
    </submittedName>
</protein>
<evidence type="ECO:0000256" key="2">
    <source>
        <dbReference type="ARBA" id="ARBA00022448"/>
    </source>
</evidence>
<evidence type="ECO:0000256" key="4">
    <source>
        <dbReference type="ARBA" id="ARBA00023136"/>
    </source>
</evidence>
<comment type="subcellular location">
    <subcellularLocation>
        <location evidence="1">Cell membrane</location>
        <topology evidence="1">Peripheral membrane protein</topology>
    </subcellularLocation>
</comment>
<evidence type="ECO:0000256" key="1">
    <source>
        <dbReference type="ARBA" id="ARBA00004202"/>
    </source>
</evidence>
<dbReference type="Proteomes" id="UP000783742">
    <property type="component" value="Unassembled WGS sequence"/>
</dbReference>
<keyword evidence="6" id="KW-0067">ATP-binding</keyword>
<organism evidence="6 7">
    <name type="scientific">Peptoniphilus ovalis</name>
    <dbReference type="NCBI Taxonomy" id="2841503"/>
    <lineage>
        <taxon>Bacteria</taxon>
        <taxon>Bacillati</taxon>
        <taxon>Bacillota</taxon>
        <taxon>Tissierellia</taxon>
        <taxon>Tissierellales</taxon>
        <taxon>Peptoniphilaceae</taxon>
        <taxon>Peptoniphilus</taxon>
    </lineage>
</organism>
<dbReference type="RefSeq" id="WP_216547867.1">
    <property type="nucleotide sequence ID" value="NZ_JAHLQO010000001.1"/>
</dbReference>
<evidence type="ECO:0000256" key="3">
    <source>
        <dbReference type="ARBA" id="ARBA00022475"/>
    </source>
</evidence>
<proteinExistence type="predicted"/>
<dbReference type="InterPro" id="IPR003593">
    <property type="entry name" value="AAA+_ATPase"/>
</dbReference>
<gene>
    <name evidence="6" type="ORF">KQI68_00030</name>
</gene>
<evidence type="ECO:0000313" key="6">
    <source>
        <dbReference type="EMBL" id="MBU5668217.1"/>
    </source>
</evidence>
<evidence type="ECO:0000313" key="7">
    <source>
        <dbReference type="Proteomes" id="UP000783742"/>
    </source>
</evidence>
<keyword evidence="7" id="KW-1185">Reference proteome</keyword>
<name>A0ABS6FDH1_9FIRM</name>
<keyword evidence="3" id="KW-1003">Cell membrane</keyword>
<keyword evidence="4" id="KW-0472">Membrane</keyword>
<dbReference type="Pfam" id="PF00005">
    <property type="entry name" value="ABC_tran"/>
    <property type="match status" value="1"/>
</dbReference>
<dbReference type="InterPro" id="IPR017871">
    <property type="entry name" value="ABC_transporter-like_CS"/>
</dbReference>
<dbReference type="PROSITE" id="PS00211">
    <property type="entry name" value="ABC_TRANSPORTER_1"/>
    <property type="match status" value="1"/>
</dbReference>
<dbReference type="PANTHER" id="PTHR42788">
    <property type="entry name" value="TAURINE IMPORT ATP-BINDING PROTEIN-RELATED"/>
    <property type="match status" value="1"/>
</dbReference>
<dbReference type="PROSITE" id="PS50893">
    <property type="entry name" value="ABC_TRANSPORTER_2"/>
    <property type="match status" value="1"/>
</dbReference>
<dbReference type="EMBL" id="JAHLQO010000001">
    <property type="protein sequence ID" value="MBU5668217.1"/>
    <property type="molecule type" value="Genomic_DNA"/>
</dbReference>
<dbReference type="InterPro" id="IPR003439">
    <property type="entry name" value="ABC_transporter-like_ATP-bd"/>
</dbReference>
<feature type="domain" description="ABC transporter" evidence="5">
    <location>
        <begin position="2"/>
        <end position="249"/>
    </location>
</feature>
<sequence length="259" mass="28915">MLELKSIDKTFNIGTVNETTLFNDFNLKIGEGEFVSIIGSNGSGKSTMLNLICGSLLPDAGEIYVDGKNLNKIPEHRRYKLMGRVFQDPKIGTSPSMTLLENMSMADNKGKPWNLTRGINKKKIDEYKEMLRPIGLGLEDKLEDKVGSLSGGQRQAVALLMATLVPIEFLILDEHTAALDPKTADIVMEMTNKIVREKNLTALMVTHNLKYSLKYGDRMLMMHKGHAVMDKSGEEKKNTNLDDILDKFYEISIESGNSL</sequence>
<keyword evidence="2" id="KW-0813">Transport</keyword>